<proteinExistence type="predicted"/>
<protein>
    <submittedName>
        <fullName evidence="1">Uncharacterized protein</fullName>
    </submittedName>
</protein>
<organism evidence="1 2">
    <name type="scientific">Trifolium pratense</name>
    <name type="common">Red clover</name>
    <dbReference type="NCBI Taxonomy" id="57577"/>
    <lineage>
        <taxon>Eukaryota</taxon>
        <taxon>Viridiplantae</taxon>
        <taxon>Streptophyta</taxon>
        <taxon>Embryophyta</taxon>
        <taxon>Tracheophyta</taxon>
        <taxon>Spermatophyta</taxon>
        <taxon>Magnoliopsida</taxon>
        <taxon>eudicotyledons</taxon>
        <taxon>Gunneridae</taxon>
        <taxon>Pentapetalae</taxon>
        <taxon>rosids</taxon>
        <taxon>fabids</taxon>
        <taxon>Fabales</taxon>
        <taxon>Fabaceae</taxon>
        <taxon>Papilionoideae</taxon>
        <taxon>50 kb inversion clade</taxon>
        <taxon>NPAAA clade</taxon>
        <taxon>Hologalegina</taxon>
        <taxon>IRL clade</taxon>
        <taxon>Trifolieae</taxon>
        <taxon>Trifolium</taxon>
    </lineage>
</organism>
<dbReference type="Proteomes" id="UP001177021">
    <property type="component" value="Unassembled WGS sequence"/>
</dbReference>
<gene>
    <name evidence="1" type="ORF">MILVUS5_LOCUS35320</name>
</gene>
<keyword evidence="2" id="KW-1185">Reference proteome</keyword>
<name>A0ACB0LSN2_TRIPR</name>
<reference evidence="1" key="1">
    <citation type="submission" date="2023-10" db="EMBL/GenBank/DDBJ databases">
        <authorList>
            <person name="Rodriguez Cubillos JULIANA M."/>
            <person name="De Vega J."/>
        </authorList>
    </citation>
    <scope>NUCLEOTIDE SEQUENCE</scope>
</reference>
<comment type="caution">
    <text evidence="1">The sequence shown here is derived from an EMBL/GenBank/DDBJ whole genome shotgun (WGS) entry which is preliminary data.</text>
</comment>
<accession>A0ACB0LSN2</accession>
<evidence type="ECO:0000313" key="2">
    <source>
        <dbReference type="Proteomes" id="UP001177021"/>
    </source>
</evidence>
<dbReference type="EMBL" id="CASHSV030000615">
    <property type="protein sequence ID" value="CAJ2671498.1"/>
    <property type="molecule type" value="Genomic_DNA"/>
</dbReference>
<evidence type="ECO:0000313" key="1">
    <source>
        <dbReference type="EMBL" id="CAJ2671498.1"/>
    </source>
</evidence>
<sequence>MVMIWEDLTVTIGADNKKLLDAVTGFAQPGRIMAVMGPSGCGKTTLLTSLAGTHAANVAVTGNIQINGKKRNLYSKHYKNKEIWLQHFSNNSIVVAN</sequence>